<feature type="compositionally biased region" description="Basic and acidic residues" evidence="6">
    <location>
        <begin position="21"/>
        <end position="38"/>
    </location>
</feature>
<dbReference type="EMBL" id="AAKL01000016">
    <property type="protein sequence ID" value="EAP73305.1"/>
    <property type="molecule type" value="Genomic_DNA"/>
</dbReference>
<evidence type="ECO:0000256" key="4">
    <source>
        <dbReference type="ARBA" id="ARBA00023163"/>
    </source>
</evidence>
<dbReference type="PANTHER" id="PTHR30055">
    <property type="entry name" value="HTH-TYPE TRANSCRIPTIONAL REGULATOR RUTR"/>
    <property type="match status" value="1"/>
</dbReference>
<dbReference type="Proteomes" id="UP000005933">
    <property type="component" value="Unassembled WGS sequence"/>
</dbReference>
<dbReference type="InterPro" id="IPR036271">
    <property type="entry name" value="Tet_transcr_reg_TetR-rel_C_sf"/>
</dbReference>
<proteinExistence type="predicted"/>
<dbReference type="InterPro" id="IPR001647">
    <property type="entry name" value="HTH_TetR"/>
</dbReference>
<evidence type="ECO:0000259" key="7">
    <source>
        <dbReference type="PROSITE" id="PS50977"/>
    </source>
</evidence>
<feature type="compositionally biased region" description="Low complexity" evidence="6">
    <location>
        <begin position="67"/>
        <end position="79"/>
    </location>
</feature>
<feature type="compositionally biased region" description="Basic residues" evidence="6">
    <location>
        <begin position="120"/>
        <end position="147"/>
    </location>
</feature>
<dbReference type="Pfam" id="PF17932">
    <property type="entry name" value="TetR_C_24"/>
    <property type="match status" value="1"/>
</dbReference>
<dbReference type="SUPFAM" id="SSF46689">
    <property type="entry name" value="Homeodomain-like"/>
    <property type="match status" value="1"/>
</dbReference>
<protein>
    <submittedName>
        <fullName evidence="8">Transcriptional regulator, TetR family</fullName>
    </submittedName>
</protein>
<feature type="compositionally biased region" description="Low complexity" evidence="6">
    <location>
        <begin position="220"/>
        <end position="236"/>
    </location>
</feature>
<feature type="domain" description="HTH tetR-type" evidence="7">
    <location>
        <begin position="261"/>
        <end position="321"/>
    </location>
</feature>
<comment type="caution">
    <text evidence="8">The sequence shown here is derived from an EMBL/GenBank/DDBJ whole genome shotgun (WGS) entry which is preliminary data.</text>
</comment>
<name>A0AB33VEJ3_RALSU</name>
<evidence type="ECO:0000256" key="1">
    <source>
        <dbReference type="ARBA" id="ARBA00022491"/>
    </source>
</evidence>
<keyword evidence="3 5" id="KW-0238">DNA-binding</keyword>
<dbReference type="PRINTS" id="PR00455">
    <property type="entry name" value="HTHTETR"/>
</dbReference>
<dbReference type="Gene3D" id="1.10.10.60">
    <property type="entry name" value="Homeodomain-like"/>
    <property type="match status" value="1"/>
</dbReference>
<dbReference type="PANTHER" id="PTHR30055:SF175">
    <property type="entry name" value="HTH-TYPE TRANSCRIPTIONAL REPRESSOR KSTR2"/>
    <property type="match status" value="1"/>
</dbReference>
<dbReference type="SUPFAM" id="SSF48498">
    <property type="entry name" value="Tetracyclin repressor-like, C-terminal domain"/>
    <property type="match status" value="1"/>
</dbReference>
<feature type="compositionally biased region" description="Basic residues" evidence="6">
    <location>
        <begin position="161"/>
        <end position="181"/>
    </location>
</feature>
<dbReference type="Gene3D" id="1.10.357.10">
    <property type="entry name" value="Tetracycline Repressor, domain 2"/>
    <property type="match status" value="1"/>
</dbReference>
<accession>A0AB33VEJ3</accession>
<dbReference type="PROSITE" id="PS50977">
    <property type="entry name" value="HTH_TETR_2"/>
    <property type="match status" value="1"/>
</dbReference>
<evidence type="ECO:0000313" key="9">
    <source>
        <dbReference type="Proteomes" id="UP000005933"/>
    </source>
</evidence>
<dbReference type="InterPro" id="IPR009057">
    <property type="entry name" value="Homeodomain-like_sf"/>
</dbReference>
<keyword evidence="4" id="KW-0804">Transcription</keyword>
<dbReference type="AlphaFoldDB" id="A0AB33VEJ3"/>
<evidence type="ECO:0000256" key="5">
    <source>
        <dbReference type="PROSITE-ProRule" id="PRU00335"/>
    </source>
</evidence>
<dbReference type="InterPro" id="IPR041490">
    <property type="entry name" value="KstR2_TetR_C"/>
</dbReference>
<feature type="compositionally biased region" description="Low complexity" evidence="6">
    <location>
        <begin position="89"/>
        <end position="102"/>
    </location>
</feature>
<sequence length="455" mass="51279">MLRWCGTATGLHWGPVRTPQNRHEPRPATRYRRPPDPRRHPRHRRAGRHHARLAGAHRRTSAGTGRAGSPLPARGLPAAPERRRRRRQPLPAAPGGRPALRAVPERDQSRQDHAAAQPHHVGRDRRARRRRAEPRLHPHRRRQRSGPRHAGPVARGGGAARHPHHLPRRRHPQHPRGRRPAHAPLPPVRPRTGDPHRPRRLRPGHGARPQLQQQLHAHNPAGGLALGPRPGARRGATLLPWRPSPDVPPDMSRVKNEDEFELRRESVLDTAAEAFAADSYASVSMNQIAAACGGSKSRLYHYYEGKEAILFDLLDRYTRRLADLVERAERDALHARLSARATLHLLIRTFLAEYATSRTRHVALLNDVKYLSPEQRDIVLAREREVVAAVGRQLVAAYPDKVDDANRTPVTMMVFGMMNWTFTWLKPDGPLSYEGYAEMVIEMLENGLGGGNLQP</sequence>
<feature type="region of interest" description="Disordered" evidence="6">
    <location>
        <begin position="1"/>
        <end position="253"/>
    </location>
</feature>
<feature type="compositionally biased region" description="Basic and acidic residues" evidence="6">
    <location>
        <begin position="103"/>
        <end position="113"/>
    </location>
</feature>
<keyword evidence="2" id="KW-0805">Transcription regulation</keyword>
<evidence type="ECO:0000256" key="3">
    <source>
        <dbReference type="ARBA" id="ARBA00023125"/>
    </source>
</evidence>
<reference evidence="8 9" key="1">
    <citation type="journal article" date="2006" name="Mol. Plant Microbe Interact.">
        <title>Identification of open reading frames unique to a select agent: Ralstonia solanacearum race 3 biovar 2.</title>
        <authorList>
            <person name="Gabriel D.W."/>
            <person name="Allen C."/>
            <person name="Schell M."/>
            <person name="Denny T.P."/>
            <person name="Greenberg J.T."/>
            <person name="Duan Y.P."/>
            <person name="Flores-Cruz Z."/>
            <person name="Huang Q."/>
            <person name="Clifford J.M."/>
            <person name="Presting G."/>
            <person name="Gonzalez E.T."/>
            <person name="Reddy J."/>
            <person name="Elphinstone J."/>
            <person name="Swanson J."/>
            <person name="Yao J."/>
            <person name="Mulholland V."/>
            <person name="Liu L."/>
            <person name="Farmerie W."/>
            <person name="Patnaikuni M."/>
            <person name="Balogh B."/>
            <person name="Norman D."/>
            <person name="Alvarez A."/>
            <person name="Castillo J.A."/>
            <person name="Jones J."/>
            <person name="Saddler G."/>
            <person name="Walunas T."/>
            <person name="Zhukov A."/>
            <person name="Mikhailova N."/>
        </authorList>
    </citation>
    <scope>NUCLEOTIDE SEQUENCE [LARGE SCALE GENOMIC DNA]</scope>
    <source>
        <strain evidence="8 9">UW551</strain>
    </source>
</reference>
<keyword evidence="1" id="KW-0678">Repressor</keyword>
<dbReference type="Pfam" id="PF00440">
    <property type="entry name" value="TetR_N"/>
    <property type="match status" value="1"/>
</dbReference>
<evidence type="ECO:0000256" key="6">
    <source>
        <dbReference type="SAM" id="MobiDB-lite"/>
    </source>
</evidence>
<feature type="DNA-binding region" description="H-T-H motif" evidence="5">
    <location>
        <begin position="284"/>
        <end position="303"/>
    </location>
</feature>
<organism evidence="8 9">
    <name type="scientific">Ralstonia solanacearum (strain UW551)</name>
    <dbReference type="NCBI Taxonomy" id="342110"/>
    <lineage>
        <taxon>Bacteria</taxon>
        <taxon>Pseudomonadati</taxon>
        <taxon>Pseudomonadota</taxon>
        <taxon>Betaproteobacteria</taxon>
        <taxon>Burkholderiales</taxon>
        <taxon>Burkholderiaceae</taxon>
        <taxon>Ralstonia</taxon>
        <taxon>Ralstonia solanacearum species complex</taxon>
    </lineage>
</organism>
<dbReference type="GO" id="GO:0000976">
    <property type="term" value="F:transcription cis-regulatory region binding"/>
    <property type="evidence" value="ECO:0007669"/>
    <property type="project" value="TreeGrafter"/>
</dbReference>
<gene>
    <name evidence="8" type="ORF">RRSL_02984</name>
</gene>
<evidence type="ECO:0000313" key="8">
    <source>
        <dbReference type="EMBL" id="EAP73305.1"/>
    </source>
</evidence>
<feature type="compositionally biased region" description="Basic residues" evidence="6">
    <location>
        <begin position="39"/>
        <end position="60"/>
    </location>
</feature>
<evidence type="ECO:0000256" key="2">
    <source>
        <dbReference type="ARBA" id="ARBA00023015"/>
    </source>
</evidence>
<dbReference type="GO" id="GO:0003700">
    <property type="term" value="F:DNA-binding transcription factor activity"/>
    <property type="evidence" value="ECO:0007669"/>
    <property type="project" value="TreeGrafter"/>
</dbReference>
<dbReference type="InterPro" id="IPR050109">
    <property type="entry name" value="HTH-type_TetR-like_transc_reg"/>
</dbReference>